<dbReference type="FunFam" id="1.10.10.10:FF:000001">
    <property type="entry name" value="LysR family transcriptional regulator"/>
    <property type="match status" value="1"/>
</dbReference>
<gene>
    <name evidence="6" type="ORF">EpCFBP13511_02555</name>
</gene>
<dbReference type="GO" id="GO:0003700">
    <property type="term" value="F:DNA-binding transcription factor activity"/>
    <property type="evidence" value="ECO:0007669"/>
    <property type="project" value="InterPro"/>
</dbReference>
<name>A0A4U3FMJ1_9GAMM</name>
<dbReference type="SUPFAM" id="SSF53850">
    <property type="entry name" value="Periplasmic binding protein-like II"/>
    <property type="match status" value="1"/>
</dbReference>
<dbReference type="Gene3D" id="3.40.190.290">
    <property type="match status" value="1"/>
</dbReference>
<dbReference type="InterPro" id="IPR036390">
    <property type="entry name" value="WH_DNA-bd_sf"/>
</dbReference>
<dbReference type="PROSITE" id="PS50931">
    <property type="entry name" value="HTH_LYSR"/>
    <property type="match status" value="1"/>
</dbReference>
<proteinExistence type="inferred from homology"/>
<dbReference type="InterPro" id="IPR005119">
    <property type="entry name" value="LysR_subst-bd"/>
</dbReference>
<keyword evidence="4" id="KW-0804">Transcription</keyword>
<feature type="domain" description="HTH lysR-type" evidence="5">
    <location>
        <begin position="9"/>
        <end position="64"/>
    </location>
</feature>
<dbReference type="Proteomes" id="UP000306393">
    <property type="component" value="Unassembled WGS sequence"/>
</dbReference>
<evidence type="ECO:0000256" key="1">
    <source>
        <dbReference type="ARBA" id="ARBA00009437"/>
    </source>
</evidence>
<dbReference type="InterPro" id="IPR036388">
    <property type="entry name" value="WH-like_DNA-bd_sf"/>
</dbReference>
<dbReference type="Gene3D" id="1.10.10.10">
    <property type="entry name" value="Winged helix-like DNA-binding domain superfamily/Winged helix DNA-binding domain"/>
    <property type="match status" value="1"/>
</dbReference>
<evidence type="ECO:0000256" key="2">
    <source>
        <dbReference type="ARBA" id="ARBA00023015"/>
    </source>
</evidence>
<keyword evidence="2" id="KW-0805">Transcription regulation</keyword>
<dbReference type="PRINTS" id="PR00039">
    <property type="entry name" value="HTHLYSR"/>
</dbReference>
<dbReference type="CDD" id="cd08422">
    <property type="entry name" value="PBP2_CrgA_like"/>
    <property type="match status" value="1"/>
</dbReference>
<dbReference type="PANTHER" id="PTHR30537:SF66">
    <property type="entry name" value="IRON-REGULATED VIRULENCE REGULATORY PROTEIN IRGB"/>
    <property type="match status" value="1"/>
</dbReference>
<dbReference type="PANTHER" id="PTHR30537">
    <property type="entry name" value="HTH-TYPE TRANSCRIPTIONAL REGULATOR"/>
    <property type="match status" value="1"/>
</dbReference>
<evidence type="ECO:0000256" key="3">
    <source>
        <dbReference type="ARBA" id="ARBA00023125"/>
    </source>
</evidence>
<evidence type="ECO:0000313" key="7">
    <source>
        <dbReference type="Proteomes" id="UP000306393"/>
    </source>
</evidence>
<keyword evidence="3" id="KW-0238">DNA-binding</keyword>
<dbReference type="GO" id="GO:0043565">
    <property type="term" value="F:sequence-specific DNA binding"/>
    <property type="evidence" value="ECO:0007669"/>
    <property type="project" value="TreeGrafter"/>
</dbReference>
<dbReference type="GO" id="GO:0006351">
    <property type="term" value="P:DNA-templated transcription"/>
    <property type="evidence" value="ECO:0007669"/>
    <property type="project" value="TreeGrafter"/>
</dbReference>
<dbReference type="Pfam" id="PF00126">
    <property type="entry name" value="HTH_1"/>
    <property type="match status" value="1"/>
</dbReference>
<dbReference type="SUPFAM" id="SSF46785">
    <property type="entry name" value="Winged helix' DNA-binding domain"/>
    <property type="match status" value="1"/>
</dbReference>
<evidence type="ECO:0000256" key="4">
    <source>
        <dbReference type="ARBA" id="ARBA00023163"/>
    </source>
</evidence>
<evidence type="ECO:0000259" key="5">
    <source>
        <dbReference type="PROSITE" id="PS50931"/>
    </source>
</evidence>
<protein>
    <submittedName>
        <fullName evidence="6">LysR family transcriptional regulator</fullName>
    </submittedName>
</protein>
<evidence type="ECO:0000313" key="6">
    <source>
        <dbReference type="EMBL" id="TKJ94462.1"/>
    </source>
</evidence>
<accession>A0A4U3FMJ1</accession>
<comment type="caution">
    <text evidence="6">The sequence shown here is derived from an EMBL/GenBank/DDBJ whole genome shotgun (WGS) entry which is preliminary data.</text>
</comment>
<dbReference type="InterPro" id="IPR000847">
    <property type="entry name" value="LysR_HTH_N"/>
</dbReference>
<dbReference type="AlphaFoldDB" id="A0A4U3FMJ1"/>
<dbReference type="STRING" id="1219360.GCA_001571305_03904"/>
<dbReference type="Pfam" id="PF03466">
    <property type="entry name" value="LysR_substrate"/>
    <property type="match status" value="1"/>
</dbReference>
<organism evidence="6 7">
    <name type="scientific">Erwinia persicina</name>
    <dbReference type="NCBI Taxonomy" id="55211"/>
    <lineage>
        <taxon>Bacteria</taxon>
        <taxon>Pseudomonadati</taxon>
        <taxon>Pseudomonadota</taxon>
        <taxon>Gammaproteobacteria</taxon>
        <taxon>Enterobacterales</taxon>
        <taxon>Erwiniaceae</taxon>
        <taxon>Erwinia</taxon>
    </lineage>
</organism>
<reference evidence="6 7" key="1">
    <citation type="journal article" date="2019" name="Sci. Rep.">
        <title>Differences in resource use lead to coexistence of seed-transmitted microbial populations.</title>
        <authorList>
            <person name="Torres-Cortes G."/>
            <person name="Garcia B.J."/>
            <person name="Compant S."/>
            <person name="Rezki S."/>
            <person name="Jones P."/>
            <person name="Preveaux A."/>
            <person name="Briand M."/>
            <person name="Roulet A."/>
            <person name="Bouchez O."/>
            <person name="Jacobson D."/>
            <person name="Barret M."/>
        </authorList>
    </citation>
    <scope>NUCLEOTIDE SEQUENCE [LARGE SCALE GENOMIC DNA]</scope>
    <source>
        <strain evidence="6 7">CFBP13511</strain>
    </source>
</reference>
<dbReference type="RefSeq" id="WP_084344223.1">
    <property type="nucleotide sequence ID" value="NZ_JACYNM010000003.1"/>
</dbReference>
<comment type="similarity">
    <text evidence="1">Belongs to the LysR transcriptional regulatory family.</text>
</comment>
<sequence>MNNSVHTHLDKIHTFFAVVDSGSFTRAADNLGLSKAMVSLHVKTLEQVLGVTLLVRNTRNLALTESGSQLYEEFRTIFSQIEQAVSRVTDDSQPLSGELRITSTWEYGQRCLMPLVARFCRQHPALKLSYNVGASLDDLVSHKLDIAIRLGTLRDSSLRSRKLGEYRIWLVASPHLVARYPLQNLSETAALPWIHNSNLPHPGRWRFSLDKEHCEIKSEASYSANSAQIMRQMALEGLGVAVLPEWLVAEDVADGALQILFSDWQLPVQPVSAVFAAGVTLPRKTRLFIDYLCAEL</sequence>
<dbReference type="EMBL" id="QGAC01000002">
    <property type="protein sequence ID" value="TKJ94462.1"/>
    <property type="molecule type" value="Genomic_DNA"/>
</dbReference>
<dbReference type="InterPro" id="IPR058163">
    <property type="entry name" value="LysR-type_TF_proteobact-type"/>
</dbReference>